<accession>A0ABD5TLB1</accession>
<dbReference type="EMBL" id="JBHSWX010000012">
    <property type="protein sequence ID" value="MFC6787907.1"/>
    <property type="molecule type" value="Genomic_DNA"/>
</dbReference>
<dbReference type="Proteomes" id="UP001596443">
    <property type="component" value="Unassembled WGS sequence"/>
</dbReference>
<name>A0ABD5TLB1_9EURY</name>
<evidence type="ECO:0000313" key="5">
    <source>
        <dbReference type="Proteomes" id="UP001596443"/>
    </source>
</evidence>
<gene>
    <name evidence="1" type="ORF">ACFQFD_03620</name>
    <name evidence="2" type="ORF">ACFQFD_04155</name>
    <name evidence="3" type="ORF">ACFQFD_18455</name>
    <name evidence="4" type="ORF">ACFQFD_18655</name>
</gene>
<dbReference type="GeneID" id="81211092"/>
<reference evidence="4" key="1">
    <citation type="journal article" date="2014" name="Int. J. Syst. Evol. Microbiol.">
        <title>Complete genome sequence of Corynebacterium casei LMG S-19264T (=DSM 44701T), isolated from a smear-ripened cheese.</title>
        <authorList>
            <consortium name="US DOE Joint Genome Institute (JGI-PGF)"/>
            <person name="Walter F."/>
            <person name="Albersmeier A."/>
            <person name="Kalinowski J."/>
            <person name="Ruckert C."/>
        </authorList>
    </citation>
    <scope>NUCLEOTIDE SEQUENCE [LARGE SCALE GENOMIC DNA]</scope>
    <source>
        <strain evidence="4">NBRC 112888</strain>
    </source>
</reference>
<dbReference type="RefSeq" id="WP_284062038.1">
    <property type="nucleotide sequence ID" value="NZ_CP126158.1"/>
</dbReference>
<evidence type="ECO:0000313" key="1">
    <source>
        <dbReference type="EMBL" id="MFC6785101.1"/>
    </source>
</evidence>
<evidence type="ECO:0000313" key="2">
    <source>
        <dbReference type="EMBL" id="MFC6785196.1"/>
    </source>
</evidence>
<dbReference type="EMBL" id="JBHSWX010000012">
    <property type="protein sequence ID" value="MFC6785196.1"/>
    <property type="molecule type" value="Genomic_DNA"/>
</dbReference>
<reference evidence="5" key="2">
    <citation type="journal article" date="2019" name="Int. J. Syst. Evol. Microbiol.">
        <title>The Global Catalogue of Microorganisms (GCM) 10K type strain sequencing project: providing services to taxonomists for standard genome sequencing and annotation.</title>
        <authorList>
            <consortium name="The Broad Institute Genomics Platform"/>
            <consortium name="The Broad Institute Genome Sequencing Center for Infectious Disease"/>
            <person name="Wu L."/>
            <person name="Ma J."/>
        </authorList>
    </citation>
    <scope>NUCLEOTIDE SEQUENCE [LARGE SCALE GENOMIC DNA]</scope>
    <source>
        <strain evidence="5">SYNS20</strain>
    </source>
</reference>
<organism evidence="4 5">
    <name type="scientific">Halobaculum halobium</name>
    <dbReference type="NCBI Taxonomy" id="3032281"/>
    <lineage>
        <taxon>Archaea</taxon>
        <taxon>Methanobacteriati</taxon>
        <taxon>Methanobacteriota</taxon>
        <taxon>Stenosarchaea group</taxon>
        <taxon>Halobacteria</taxon>
        <taxon>Halobacteriales</taxon>
        <taxon>Haloferacaceae</taxon>
        <taxon>Halobaculum</taxon>
    </lineage>
</organism>
<evidence type="ECO:0000313" key="3">
    <source>
        <dbReference type="EMBL" id="MFC6787907.1"/>
    </source>
</evidence>
<dbReference type="EMBL" id="JBHSWX010000011">
    <property type="protein sequence ID" value="MFC6785101.1"/>
    <property type="molecule type" value="Genomic_DNA"/>
</dbReference>
<proteinExistence type="predicted"/>
<reference evidence="4" key="3">
    <citation type="submission" date="2024-09" db="EMBL/GenBank/DDBJ databases">
        <authorList>
            <person name="Sun Q."/>
        </authorList>
    </citation>
    <scope>NUCLEOTIDE SEQUENCE</scope>
    <source>
        <strain evidence="4">NBRC 112888</strain>
    </source>
</reference>
<evidence type="ECO:0000313" key="4">
    <source>
        <dbReference type="EMBL" id="MFC6787947.1"/>
    </source>
</evidence>
<dbReference type="EMBL" id="JBHSWX010000012">
    <property type="protein sequence ID" value="MFC6787947.1"/>
    <property type="molecule type" value="Genomic_DNA"/>
</dbReference>
<keyword evidence="5" id="KW-1185">Reference proteome</keyword>
<sequence length="72" mass="7665">MSATSDGGDETHNVTTTVSSEFKDDFDRALKKAQIEGHVPLNMSRSEAIRNLMQAAIADPSLMAGPEDDGGE</sequence>
<comment type="caution">
    <text evidence="4">The sequence shown here is derived from an EMBL/GenBank/DDBJ whole genome shotgun (WGS) entry which is preliminary data.</text>
</comment>
<evidence type="ECO:0008006" key="6">
    <source>
        <dbReference type="Google" id="ProtNLM"/>
    </source>
</evidence>
<dbReference type="AlphaFoldDB" id="A0ABD5TLB1"/>
<protein>
    <recommendedName>
        <fullName evidence="6">Ribbon-helix-helix protein, copG family</fullName>
    </recommendedName>
</protein>